<dbReference type="RefSeq" id="WP_306469028.1">
    <property type="nucleotide sequence ID" value="NZ_BJZT01000008.1"/>
</dbReference>
<keyword evidence="2" id="KW-1185">Reference proteome</keyword>
<organism evidence="1 2">
    <name type="scientific">Methylobacterium haplocladii</name>
    <dbReference type="NCBI Taxonomy" id="1176176"/>
    <lineage>
        <taxon>Bacteria</taxon>
        <taxon>Pseudomonadati</taxon>
        <taxon>Pseudomonadota</taxon>
        <taxon>Alphaproteobacteria</taxon>
        <taxon>Hyphomicrobiales</taxon>
        <taxon>Methylobacteriaceae</taxon>
        <taxon>Methylobacterium</taxon>
    </lineage>
</organism>
<dbReference type="EMBL" id="BJZT01000008">
    <property type="protein sequence ID" value="GEO98695.1"/>
    <property type="molecule type" value="Genomic_DNA"/>
</dbReference>
<evidence type="ECO:0000313" key="2">
    <source>
        <dbReference type="Proteomes" id="UP000321258"/>
    </source>
</evidence>
<gene>
    <name evidence="1" type="ORF">MHA02_10830</name>
</gene>
<sequence length="69" mass="7920">MDRGRKTACVRTVPSLQTVLILCQDATRVEVWRRETWWAMQRLGPGDDIEFPGRGGTLHVTDVYARVTF</sequence>
<protein>
    <submittedName>
        <fullName evidence="1">Uncharacterized protein</fullName>
    </submittedName>
</protein>
<dbReference type="AlphaFoldDB" id="A0A512ILZ2"/>
<name>A0A512ILZ2_9HYPH</name>
<evidence type="ECO:0000313" key="1">
    <source>
        <dbReference type="EMBL" id="GEO98695.1"/>
    </source>
</evidence>
<proteinExistence type="predicted"/>
<dbReference type="Proteomes" id="UP000321258">
    <property type="component" value="Unassembled WGS sequence"/>
</dbReference>
<comment type="caution">
    <text evidence="1">The sequence shown here is derived from an EMBL/GenBank/DDBJ whole genome shotgun (WGS) entry which is preliminary data.</text>
</comment>
<accession>A0A512ILZ2</accession>
<reference evidence="1 2" key="1">
    <citation type="submission" date="2019-07" db="EMBL/GenBank/DDBJ databases">
        <title>Whole genome shotgun sequence of Methylobacterium haplocladii NBRC 107714.</title>
        <authorList>
            <person name="Hosoyama A."/>
            <person name="Uohara A."/>
            <person name="Ohji S."/>
            <person name="Ichikawa N."/>
        </authorList>
    </citation>
    <scope>NUCLEOTIDE SEQUENCE [LARGE SCALE GENOMIC DNA]</scope>
    <source>
        <strain evidence="1 2">NBRC 107714</strain>
    </source>
</reference>